<dbReference type="AlphaFoldDB" id="U4JXS9"/>
<name>U4JXS9_9VIBR</name>
<sequence length="105" mass="11444">MTEILDIIDKAIKRLVAPAAMFVAAELLSRGMDKPDAEPNFIKFVMTVLGIWAIGYMVFSAKEAMRAFDEAKIGKYKSALLSTSFLLVYSILAVAAIKLGLGKIT</sequence>
<reference evidence="2 3" key="1">
    <citation type="journal article" date="2013" name="ISME J.">
        <title>Comparative genomics of pathogenic lineages of Vibrio nigripulchritudo identifies virulence-associated traits.</title>
        <authorList>
            <person name="Goudenege D."/>
            <person name="Labreuche Y."/>
            <person name="Krin E."/>
            <person name="Ansquer D."/>
            <person name="Mangenot S."/>
            <person name="Calteau A."/>
            <person name="Medigue C."/>
            <person name="Mazel D."/>
            <person name="Polz M.F."/>
            <person name="Le Roux F."/>
        </authorList>
    </citation>
    <scope>NUCLEOTIDE SEQUENCE [LARGE SCALE GENOMIC DNA]</scope>
    <source>
        <strain evidence="3">SnF1</strain>
    </source>
</reference>
<accession>U4JXS9</accession>
<feature type="transmembrane region" description="Helical" evidence="1">
    <location>
        <begin position="41"/>
        <end position="59"/>
    </location>
</feature>
<protein>
    <submittedName>
        <fullName evidence="2">Uncharacterized protein</fullName>
    </submittedName>
</protein>
<dbReference type="OrthoDB" id="5899860at2"/>
<keyword evidence="1" id="KW-0472">Membrane</keyword>
<organism evidence="2 3">
    <name type="scientific">Vibrio nigripulchritudo</name>
    <dbReference type="NCBI Taxonomy" id="28173"/>
    <lineage>
        <taxon>Bacteria</taxon>
        <taxon>Pseudomonadati</taxon>
        <taxon>Pseudomonadota</taxon>
        <taxon>Gammaproteobacteria</taxon>
        <taxon>Vibrionales</taxon>
        <taxon>Vibrionaceae</taxon>
        <taxon>Vibrio</taxon>
    </lineage>
</organism>
<keyword evidence="1" id="KW-1133">Transmembrane helix</keyword>
<proteinExistence type="predicted"/>
<evidence type="ECO:0000313" key="2">
    <source>
        <dbReference type="EMBL" id="CCO57735.1"/>
    </source>
</evidence>
<keyword evidence="3" id="KW-1185">Reference proteome</keyword>
<dbReference type="PATRIC" id="fig|1260221.3.peg.1547"/>
<evidence type="ECO:0000256" key="1">
    <source>
        <dbReference type="SAM" id="Phobius"/>
    </source>
</evidence>
<keyword evidence="1" id="KW-0812">Transmembrane</keyword>
<evidence type="ECO:0000313" key="3">
    <source>
        <dbReference type="Proteomes" id="UP000016895"/>
    </source>
</evidence>
<dbReference type="EMBL" id="FO203526">
    <property type="protein sequence ID" value="CCO57735.1"/>
    <property type="molecule type" value="Genomic_DNA"/>
</dbReference>
<dbReference type="Proteomes" id="UP000016895">
    <property type="component" value="Chromosome 1"/>
</dbReference>
<dbReference type="RefSeq" id="WP_022550635.1">
    <property type="nucleotide sequence ID" value="NC_022528.1"/>
</dbReference>
<gene>
    <name evidence="2" type="ORF">VIBNI_A1623</name>
</gene>
<feature type="transmembrane region" description="Helical" evidence="1">
    <location>
        <begin position="79"/>
        <end position="101"/>
    </location>
</feature>
<dbReference type="KEGG" id="vni:VIBNI_A1623"/>